<evidence type="ECO:0000313" key="2">
    <source>
        <dbReference type="EMBL" id="CAG8803221.1"/>
    </source>
</evidence>
<accession>A0A9N9JZ34</accession>
<dbReference type="Pfam" id="PF00240">
    <property type="entry name" value="ubiquitin"/>
    <property type="match status" value="1"/>
</dbReference>
<organism evidence="2 3">
    <name type="scientific">Dentiscutata erythropus</name>
    <dbReference type="NCBI Taxonomy" id="1348616"/>
    <lineage>
        <taxon>Eukaryota</taxon>
        <taxon>Fungi</taxon>
        <taxon>Fungi incertae sedis</taxon>
        <taxon>Mucoromycota</taxon>
        <taxon>Glomeromycotina</taxon>
        <taxon>Glomeromycetes</taxon>
        <taxon>Diversisporales</taxon>
        <taxon>Gigasporaceae</taxon>
        <taxon>Dentiscutata</taxon>
    </lineage>
</organism>
<reference evidence="2" key="1">
    <citation type="submission" date="2021-06" db="EMBL/GenBank/DDBJ databases">
        <authorList>
            <person name="Kallberg Y."/>
            <person name="Tangrot J."/>
            <person name="Rosling A."/>
        </authorList>
    </citation>
    <scope>NUCLEOTIDE SEQUENCE</scope>
    <source>
        <strain evidence="2">MA453B</strain>
    </source>
</reference>
<dbReference type="Gene3D" id="3.10.20.90">
    <property type="entry name" value="Phosphatidylinositol 3-kinase Catalytic Subunit, Chain A, domain 1"/>
    <property type="match status" value="1"/>
</dbReference>
<feature type="non-terminal residue" evidence="2">
    <location>
        <position position="1"/>
    </location>
</feature>
<feature type="domain" description="Ubiquitin-like" evidence="1">
    <location>
        <begin position="7"/>
        <end position="79"/>
    </location>
</feature>
<dbReference type="InterPro" id="IPR029071">
    <property type="entry name" value="Ubiquitin-like_domsf"/>
</dbReference>
<dbReference type="CDD" id="cd17039">
    <property type="entry name" value="Ubl_ubiquitin_like"/>
    <property type="match status" value="1"/>
</dbReference>
<name>A0A9N9JZ34_9GLOM</name>
<dbReference type="SUPFAM" id="SSF54236">
    <property type="entry name" value="Ubiquitin-like"/>
    <property type="match status" value="2"/>
</dbReference>
<dbReference type="EMBL" id="CAJVPY010037721">
    <property type="protein sequence ID" value="CAG8803221.1"/>
    <property type="molecule type" value="Genomic_DNA"/>
</dbReference>
<comment type="caution">
    <text evidence="2">The sequence shown here is derived from an EMBL/GenBank/DDBJ whole genome shotgun (WGS) entry which is preliminary data.</text>
</comment>
<dbReference type="PROSITE" id="PS50053">
    <property type="entry name" value="UBIQUITIN_2"/>
    <property type="match status" value="1"/>
</dbReference>
<keyword evidence="3" id="KW-1185">Reference proteome</keyword>
<protein>
    <submittedName>
        <fullName evidence="2">13537_t:CDS:1</fullName>
    </submittedName>
</protein>
<evidence type="ECO:0000259" key="1">
    <source>
        <dbReference type="PROSITE" id="PS50053"/>
    </source>
</evidence>
<dbReference type="Proteomes" id="UP000789405">
    <property type="component" value="Unassembled WGS sequence"/>
</dbReference>
<dbReference type="AlphaFoldDB" id="A0A9N9JZ34"/>
<dbReference type="OrthoDB" id="1885901at2759"/>
<evidence type="ECO:0000313" key="3">
    <source>
        <dbReference type="Proteomes" id="UP000789405"/>
    </source>
</evidence>
<proteinExistence type="predicted"/>
<sequence>SSKSSHTVKEESKWTESISVRNNSIIFNIKERINVLYNIAIDEQIIFYKDVILDNSKRVRDLTIGPNDTFYMIRRAKVPRETSQETSKELHTCSNEGTVKVILPNRELEISVSSNDTVAVLEQKIFEKAGMDMSRKTITDGKACGYDKIYLKIVFRNKVISGSNRTLISWGIYPRGHDANYSVFNILFGMIKLGGG</sequence>
<gene>
    <name evidence="2" type="ORF">DERYTH_LOCUS23845</name>
</gene>
<dbReference type="InterPro" id="IPR000626">
    <property type="entry name" value="Ubiquitin-like_dom"/>
</dbReference>